<proteinExistence type="predicted"/>
<evidence type="ECO:0000313" key="1">
    <source>
        <dbReference type="EMBL" id="KII72361.1"/>
    </source>
</evidence>
<organism evidence="1 2">
    <name type="scientific">Thelohanellus kitauei</name>
    <name type="common">Myxosporean</name>
    <dbReference type="NCBI Taxonomy" id="669202"/>
    <lineage>
        <taxon>Eukaryota</taxon>
        <taxon>Metazoa</taxon>
        <taxon>Cnidaria</taxon>
        <taxon>Myxozoa</taxon>
        <taxon>Myxosporea</taxon>
        <taxon>Bivalvulida</taxon>
        <taxon>Platysporina</taxon>
        <taxon>Myxobolidae</taxon>
        <taxon>Thelohanellus</taxon>
    </lineage>
</organism>
<keyword evidence="2" id="KW-1185">Reference proteome</keyword>
<evidence type="ECO:0000313" key="2">
    <source>
        <dbReference type="Proteomes" id="UP000031668"/>
    </source>
</evidence>
<name>A0A0C2MYE0_THEKT</name>
<reference evidence="1 2" key="1">
    <citation type="journal article" date="2014" name="Genome Biol. Evol.">
        <title>The genome of the myxosporean Thelohanellus kitauei shows adaptations to nutrient acquisition within its fish host.</title>
        <authorList>
            <person name="Yang Y."/>
            <person name="Xiong J."/>
            <person name="Zhou Z."/>
            <person name="Huo F."/>
            <person name="Miao W."/>
            <person name="Ran C."/>
            <person name="Liu Y."/>
            <person name="Zhang J."/>
            <person name="Feng J."/>
            <person name="Wang M."/>
            <person name="Wang M."/>
            <person name="Wang L."/>
            <person name="Yao B."/>
        </authorList>
    </citation>
    <scope>NUCLEOTIDE SEQUENCE [LARGE SCALE GENOMIC DNA]</scope>
    <source>
        <strain evidence="1">Wuqing</strain>
    </source>
</reference>
<comment type="caution">
    <text evidence="1">The sequence shown here is derived from an EMBL/GenBank/DDBJ whole genome shotgun (WGS) entry which is preliminary data.</text>
</comment>
<dbReference type="Proteomes" id="UP000031668">
    <property type="component" value="Unassembled WGS sequence"/>
</dbReference>
<dbReference type="AlphaFoldDB" id="A0A0C2MYE0"/>
<gene>
    <name evidence="1" type="ORF">RF11_00270</name>
</gene>
<accession>A0A0C2MYE0</accession>
<sequence length="237" mass="27994">MIRGYNLGRDGIWCSSHEKDNFENCPISAYLNILGKKPIKMADFFSKNDEKKFRYSATITRKELDESEMETKFMPTSIYFVSKINKQYYNSTDQYTIDILTCDLDFGLWSTRCDNCLGIYQIIRYSGLFKYAIVSHRYHMMDIDFEPFRLVVVKLNIVQLHTTVDNKDFQHGRIEPSDLLILKPRVNCYLFWEYSGLSINEFNNFICIDGNMKISNFVVHATFREVPYVKFVIVFIK</sequence>
<dbReference type="EMBL" id="JWZT01001267">
    <property type="protein sequence ID" value="KII72361.1"/>
    <property type="molecule type" value="Genomic_DNA"/>
</dbReference>
<protein>
    <submittedName>
        <fullName evidence="1">Uncharacterized protein</fullName>
    </submittedName>
</protein>